<feature type="region of interest" description="Disordered" evidence="1">
    <location>
        <begin position="216"/>
        <end position="261"/>
    </location>
</feature>
<feature type="region of interest" description="Disordered" evidence="1">
    <location>
        <begin position="834"/>
        <end position="876"/>
    </location>
</feature>
<evidence type="ECO:0000313" key="2">
    <source>
        <dbReference type="EMBL" id="PSS31706.1"/>
    </source>
</evidence>
<dbReference type="InParanoid" id="A0A2R6RNV4"/>
<feature type="compositionally biased region" description="Basic and acidic residues" evidence="1">
    <location>
        <begin position="1842"/>
        <end position="1855"/>
    </location>
</feature>
<feature type="compositionally biased region" description="Polar residues" evidence="1">
    <location>
        <begin position="1856"/>
        <end position="1866"/>
    </location>
</feature>
<feature type="region of interest" description="Disordered" evidence="1">
    <location>
        <begin position="1515"/>
        <end position="1554"/>
    </location>
</feature>
<dbReference type="Proteomes" id="UP000241394">
    <property type="component" value="Chromosome LG4"/>
</dbReference>
<dbReference type="OrthoDB" id="913480at2759"/>
<feature type="region of interest" description="Disordered" evidence="1">
    <location>
        <begin position="587"/>
        <end position="676"/>
    </location>
</feature>
<feature type="compositionally biased region" description="Polar residues" evidence="1">
    <location>
        <begin position="866"/>
        <end position="876"/>
    </location>
</feature>
<evidence type="ECO:0000313" key="3">
    <source>
        <dbReference type="Proteomes" id="UP000241394"/>
    </source>
</evidence>
<keyword evidence="3" id="KW-1185">Reference proteome</keyword>
<organism evidence="2 3">
    <name type="scientific">Actinidia chinensis var. chinensis</name>
    <name type="common">Chinese soft-hair kiwi</name>
    <dbReference type="NCBI Taxonomy" id="1590841"/>
    <lineage>
        <taxon>Eukaryota</taxon>
        <taxon>Viridiplantae</taxon>
        <taxon>Streptophyta</taxon>
        <taxon>Embryophyta</taxon>
        <taxon>Tracheophyta</taxon>
        <taxon>Spermatophyta</taxon>
        <taxon>Magnoliopsida</taxon>
        <taxon>eudicotyledons</taxon>
        <taxon>Gunneridae</taxon>
        <taxon>Pentapetalae</taxon>
        <taxon>asterids</taxon>
        <taxon>Ericales</taxon>
        <taxon>Actinidiaceae</taxon>
        <taxon>Actinidia</taxon>
    </lineage>
</organism>
<accession>A0A2R6RNV4</accession>
<comment type="caution">
    <text evidence="2">The sequence shown here is derived from an EMBL/GenBank/DDBJ whole genome shotgun (WGS) entry which is preliminary data.</text>
</comment>
<dbReference type="EMBL" id="NKQK01000004">
    <property type="protein sequence ID" value="PSS31706.1"/>
    <property type="molecule type" value="Genomic_DNA"/>
</dbReference>
<feature type="region of interest" description="Disordered" evidence="1">
    <location>
        <begin position="1842"/>
        <end position="1866"/>
    </location>
</feature>
<reference evidence="3" key="2">
    <citation type="journal article" date="2018" name="BMC Genomics">
        <title>A manually annotated Actinidia chinensis var. chinensis (kiwifruit) genome highlights the challenges associated with draft genomes and gene prediction in plants.</title>
        <authorList>
            <person name="Pilkington S.M."/>
            <person name="Crowhurst R."/>
            <person name="Hilario E."/>
            <person name="Nardozza S."/>
            <person name="Fraser L."/>
            <person name="Peng Y."/>
            <person name="Gunaseelan K."/>
            <person name="Simpson R."/>
            <person name="Tahir J."/>
            <person name="Deroles S.C."/>
            <person name="Templeton K."/>
            <person name="Luo Z."/>
            <person name="Davy M."/>
            <person name="Cheng C."/>
            <person name="McNeilage M."/>
            <person name="Scaglione D."/>
            <person name="Liu Y."/>
            <person name="Zhang Q."/>
            <person name="Datson P."/>
            <person name="De Silva N."/>
            <person name="Gardiner S.E."/>
            <person name="Bassett H."/>
            <person name="Chagne D."/>
            <person name="McCallum J."/>
            <person name="Dzierzon H."/>
            <person name="Deng C."/>
            <person name="Wang Y.Y."/>
            <person name="Barron L."/>
            <person name="Manako K."/>
            <person name="Bowen J."/>
            <person name="Foster T.M."/>
            <person name="Erridge Z.A."/>
            <person name="Tiffin H."/>
            <person name="Waite C.N."/>
            <person name="Davies K.M."/>
            <person name="Grierson E.P."/>
            <person name="Laing W.A."/>
            <person name="Kirk R."/>
            <person name="Chen X."/>
            <person name="Wood M."/>
            <person name="Montefiori M."/>
            <person name="Brummell D.A."/>
            <person name="Schwinn K.E."/>
            <person name="Catanach A."/>
            <person name="Fullerton C."/>
            <person name="Li D."/>
            <person name="Meiyalaghan S."/>
            <person name="Nieuwenhuizen N."/>
            <person name="Read N."/>
            <person name="Prakash R."/>
            <person name="Hunter D."/>
            <person name="Zhang H."/>
            <person name="McKenzie M."/>
            <person name="Knabel M."/>
            <person name="Harris A."/>
            <person name="Allan A.C."/>
            <person name="Gleave A."/>
            <person name="Chen A."/>
            <person name="Janssen B.J."/>
            <person name="Plunkett B."/>
            <person name="Ampomah-Dwamena C."/>
            <person name="Voogd C."/>
            <person name="Leif D."/>
            <person name="Lafferty D."/>
            <person name="Souleyre E.J.F."/>
            <person name="Varkonyi-Gasic E."/>
            <person name="Gambi F."/>
            <person name="Hanley J."/>
            <person name="Yao J.L."/>
            <person name="Cheung J."/>
            <person name="David K.M."/>
            <person name="Warren B."/>
            <person name="Marsh K."/>
            <person name="Snowden K.C."/>
            <person name="Lin-Wang K."/>
            <person name="Brian L."/>
            <person name="Martinez-Sanchez M."/>
            <person name="Wang M."/>
            <person name="Ileperuma N."/>
            <person name="Macnee N."/>
            <person name="Campin R."/>
            <person name="McAtee P."/>
            <person name="Drummond R.S.M."/>
            <person name="Espley R.V."/>
            <person name="Ireland H.S."/>
            <person name="Wu R."/>
            <person name="Atkinson R.G."/>
            <person name="Karunairetnam S."/>
            <person name="Bulley S."/>
            <person name="Chunkath S."/>
            <person name="Hanley Z."/>
            <person name="Storey R."/>
            <person name="Thrimawithana A.H."/>
            <person name="Thomson S."/>
            <person name="David C."/>
            <person name="Testolin R."/>
            <person name="Huang H."/>
            <person name="Hellens R.P."/>
            <person name="Schaffer R.J."/>
        </authorList>
    </citation>
    <scope>NUCLEOTIDE SEQUENCE [LARGE SCALE GENOMIC DNA]</scope>
    <source>
        <strain evidence="3">cv. Red5</strain>
    </source>
</reference>
<dbReference type="Gramene" id="PSS31706">
    <property type="protein sequence ID" value="PSS31706"/>
    <property type="gene ID" value="CEY00_Acc04975"/>
</dbReference>
<feature type="region of interest" description="Disordered" evidence="1">
    <location>
        <begin position="345"/>
        <end position="367"/>
    </location>
</feature>
<protein>
    <submittedName>
        <fullName evidence="2">Serine-rich adhesin for platelets like</fullName>
    </submittedName>
</protein>
<proteinExistence type="predicted"/>
<reference evidence="2 3" key="1">
    <citation type="submission" date="2017-07" db="EMBL/GenBank/DDBJ databases">
        <title>An improved, manually edited Actinidia chinensis var. chinensis (kiwifruit) genome highlights the challenges associated with draft genomes and gene prediction in plants.</title>
        <authorList>
            <person name="Pilkington S."/>
            <person name="Crowhurst R."/>
            <person name="Hilario E."/>
            <person name="Nardozza S."/>
            <person name="Fraser L."/>
            <person name="Peng Y."/>
            <person name="Gunaseelan K."/>
            <person name="Simpson R."/>
            <person name="Tahir J."/>
            <person name="Deroles S."/>
            <person name="Templeton K."/>
            <person name="Luo Z."/>
            <person name="Davy M."/>
            <person name="Cheng C."/>
            <person name="Mcneilage M."/>
            <person name="Scaglione D."/>
            <person name="Liu Y."/>
            <person name="Zhang Q."/>
            <person name="Datson P."/>
            <person name="De Silva N."/>
            <person name="Gardiner S."/>
            <person name="Bassett H."/>
            <person name="Chagne D."/>
            <person name="Mccallum J."/>
            <person name="Dzierzon H."/>
            <person name="Deng C."/>
            <person name="Wang Y.-Y."/>
            <person name="Barron N."/>
            <person name="Manako K."/>
            <person name="Bowen J."/>
            <person name="Foster T."/>
            <person name="Erridge Z."/>
            <person name="Tiffin H."/>
            <person name="Waite C."/>
            <person name="Davies K."/>
            <person name="Grierson E."/>
            <person name="Laing W."/>
            <person name="Kirk R."/>
            <person name="Chen X."/>
            <person name="Wood M."/>
            <person name="Montefiori M."/>
            <person name="Brummell D."/>
            <person name="Schwinn K."/>
            <person name="Catanach A."/>
            <person name="Fullerton C."/>
            <person name="Li D."/>
            <person name="Meiyalaghan S."/>
            <person name="Nieuwenhuizen N."/>
            <person name="Read N."/>
            <person name="Prakash R."/>
            <person name="Hunter D."/>
            <person name="Zhang H."/>
            <person name="Mckenzie M."/>
            <person name="Knabel M."/>
            <person name="Harris A."/>
            <person name="Allan A."/>
            <person name="Chen A."/>
            <person name="Janssen B."/>
            <person name="Plunkett B."/>
            <person name="Dwamena C."/>
            <person name="Voogd C."/>
            <person name="Leif D."/>
            <person name="Lafferty D."/>
            <person name="Souleyre E."/>
            <person name="Varkonyi-Gasic E."/>
            <person name="Gambi F."/>
            <person name="Hanley J."/>
            <person name="Yao J.-L."/>
            <person name="Cheung J."/>
            <person name="David K."/>
            <person name="Warren B."/>
            <person name="Marsh K."/>
            <person name="Snowden K."/>
            <person name="Lin-Wang K."/>
            <person name="Brian L."/>
            <person name="Martinez-Sanchez M."/>
            <person name="Wang M."/>
            <person name="Ileperuma N."/>
            <person name="Macnee N."/>
            <person name="Campin R."/>
            <person name="Mcatee P."/>
            <person name="Drummond R."/>
            <person name="Espley R."/>
            <person name="Ireland H."/>
            <person name="Wu R."/>
            <person name="Atkinson R."/>
            <person name="Karunairetnam S."/>
            <person name="Bulley S."/>
            <person name="Chunkath S."/>
            <person name="Hanley Z."/>
            <person name="Storey R."/>
            <person name="Thrimawithana A."/>
            <person name="Thomson S."/>
            <person name="David C."/>
            <person name="Testolin R."/>
        </authorList>
    </citation>
    <scope>NUCLEOTIDE SEQUENCE [LARGE SCALE GENOMIC DNA]</scope>
    <source>
        <strain evidence="3">cv. Red5</strain>
        <tissue evidence="2">Young leaf</tissue>
    </source>
</reference>
<name>A0A2R6RNV4_ACTCC</name>
<feature type="compositionally biased region" description="Basic and acidic residues" evidence="1">
    <location>
        <begin position="606"/>
        <end position="637"/>
    </location>
</feature>
<gene>
    <name evidence="2" type="ORF">CEY00_Acc04975</name>
</gene>
<evidence type="ECO:0000256" key="1">
    <source>
        <dbReference type="SAM" id="MobiDB-lite"/>
    </source>
</evidence>
<feature type="compositionally biased region" description="Basic and acidic residues" evidence="1">
    <location>
        <begin position="1534"/>
        <end position="1554"/>
    </location>
</feature>
<sequence length="1941" mass="213366">MDFHSMKRKELQSLCKKHKIPANLTNLEMANKLASLLKEKEKPTTRGRSCLKNLGEVVSENDSDGINRQTKKVRFSPENEMFEFEGSRADYVETKRGKRRKSIIRPMAKKGGLVTDNVEASWEIMENPVRTTRFQARKSLSGGIIPVDLPRVVKKRTRNVERYDSLEVRYGARGDHLASALEDTMVTTRRSLRRREVISEKSKEVEDVAVLRKNQRVRSPKKKNVGTGDEIPKDSGLGADGGIAQPEKGLRRSKRNERKVKDYGLLNRGLGENEMARKGRTTQSLDLWTDNASELEREMQIETKVKALGKLEVVLQLEEPSKQNEKKVKDHGILNGDLVVNERARRGRTTRSQTLVPDNASAPKRKVSTETEVEAFGKLEVVLQLVKPSRRKGRNGNRRESIMPQIEKVGTDGTNLRSRRGDVIDETANNTAKNKPLKRRRKTITEETVVTEAAAFAEEPRRRSTRIAAQTDEATLAIETDKAVGREKMQSRSKHPNPELEPLAKITLVIKEPPALNAEVSMQENAGSSITTVLNSGEVPNESANKNKKRFLEKFLSTKVSVETDDIEEAKALDMVNSVVNPASESVKLQNDHAEEAPLFSVSDAGVDKEESSEADTSRVNEDDLASHTGKRSRESSSSHSFEPEPEPEEDLNVSADVGSPQATSVDDGCSLVDRTDCEDNLDVGKEIEGDEELDSPKHIDSSLVVAHHEVDDGKASILKKLKVVDLEDSDSVGEPIKQEFVVEDHLAKSNESRGSKKNSENVSDEVGELSVLDISDEERIRSTQVKDKKTDDAEICAVGAEEQESAICSFRTQNITMGTLLTENLSASKGLPFTNPGSSELEVADGTSNPALRSRKKVSEDTNWKTKGSGRNSSLNKHHLMKACTDSRDADEIRGLTMVNLHGTPASSSVRLQSGSVEKERNILASESLVVPEKQNIVLVASNQNLFLGDMHKGTANVLVSPSQIKSGNFEEKDKIGSVVFTGTCFGADGFSPVLQAEHVAKPSGYLAFGDHLESEELSCKYTQSRGITEADYASENDKCSVLEVQTFIEFQEVCRFSEPSTHDRVCKSHSTELSESEGTGEVCENTSVHAVDIRVLDPSHGERITPNMVEQKNEEVELLEKNSLSNVVTAKVVSKKTIDFQIASGGYLGTLLTPLNAVGCQGSPIGVEVTNSAGPAISIVNETQGTRSNSNDSVNAQVIQSAIVTEAKHNGESIKGDLHLEDSEPNSKEENVECLPGLEFGDSSDCKDQVHGSGDASLAETMCKESEVTEEKITTEFIKSTSECSNETDLLEGEKGTLSPFDQLGISKIVLADKIESSIMDSNNLEASDMSNKDAKENVIPAISEADFDHKESSIVFMEDTYTINLEHGEMNQNDSNVDKDEVVTELETSTSTVLEKLTNKQGDENLVEVANKFDGAVTQVDEVLSNDFAGHDIGMVQELEKGSFVSHEIVSVDNEHSDDETSVDAAVTKLQVEEIKLDDFDRHKDGARVEENLNLVDNNSYAKDDVSQGYFDSCSDHEKVPQKAKSNVSESDGKDSESHIHHGDINSDADGREVTGVEQDDLFDNCGFTVSSLVSTDCNKKIGSTTTSMNESFPEDKDVGVGVITSGMIDNISSCTAEGPSIKVNAKNKEKISEEESVDNEDAFVDGSDGLALINLFCGNETESITEADEVHGLWHDDHNDTVHTHGETKEYTELQNFRGTMGYGAAELSLEYNMFSSWEIDMFLGDEVMNSTSEIPETHFTIVPEDQFDKHNQPMEAGKVAETNSTCFTSNGSVVEGDEALNEAKEMTNKSDCKYSENYLVEVEKSSITMHDVILTEVSNPEGSDLSASVDLRVESGFKSSEEERVGDENALKSNPATEVQSSQLVDLATTDRDELLNSTTKKRTNAETNRIQGTPMHLVTTLDMKENAPNIKRQNLDTTTVKSTTKRRALEELRKQ</sequence>